<proteinExistence type="inferred from homology"/>
<evidence type="ECO:0000313" key="7">
    <source>
        <dbReference type="Proteomes" id="UP000007089"/>
    </source>
</evidence>
<feature type="domain" description="Gfo/Idh/MocA-like oxidoreductase N-terminal" evidence="4">
    <location>
        <begin position="15"/>
        <end position="136"/>
    </location>
</feature>
<protein>
    <submittedName>
        <fullName evidence="6">Oxidoreductase domain protein</fullName>
    </submittedName>
</protein>
<feature type="compositionally biased region" description="Basic and acidic residues" evidence="3">
    <location>
        <begin position="341"/>
        <end position="356"/>
    </location>
</feature>
<dbReference type="InterPro" id="IPR036291">
    <property type="entry name" value="NAD(P)-bd_dom_sf"/>
</dbReference>
<dbReference type="HOGENOM" id="CLU_023194_5_1_7"/>
<dbReference type="Gene3D" id="3.40.50.720">
    <property type="entry name" value="NAD(P)-binding Rossmann-like Domain"/>
    <property type="match status" value="1"/>
</dbReference>
<dbReference type="GO" id="GO:0016491">
    <property type="term" value="F:oxidoreductase activity"/>
    <property type="evidence" value="ECO:0007669"/>
    <property type="project" value="UniProtKB-KW"/>
</dbReference>
<reference evidence="6" key="1">
    <citation type="submission" date="2009-01" db="EMBL/GenBank/DDBJ databases">
        <title>Complete sequence of Anaeromyxobacter dehalogenans 2CP-1.</title>
        <authorList>
            <consortium name="US DOE Joint Genome Institute"/>
            <person name="Lucas S."/>
            <person name="Copeland A."/>
            <person name="Lapidus A."/>
            <person name="Glavina del Rio T."/>
            <person name="Dalin E."/>
            <person name="Tice H."/>
            <person name="Bruce D."/>
            <person name="Goodwin L."/>
            <person name="Pitluck S."/>
            <person name="Saunders E."/>
            <person name="Brettin T."/>
            <person name="Detter J.C."/>
            <person name="Han C."/>
            <person name="Larimer F."/>
            <person name="Land M."/>
            <person name="Hauser L."/>
            <person name="Kyrpides N."/>
            <person name="Ovchinnikova G."/>
            <person name="Beliaev A.S."/>
            <person name="Richardson P."/>
        </authorList>
    </citation>
    <scope>NUCLEOTIDE SEQUENCE</scope>
    <source>
        <strain evidence="6">2CP-1</strain>
    </source>
</reference>
<organism evidence="6 7">
    <name type="scientific">Anaeromyxobacter dehalogenans (strain ATCC BAA-258 / DSM 21875 / 2CP-1)</name>
    <dbReference type="NCBI Taxonomy" id="455488"/>
    <lineage>
        <taxon>Bacteria</taxon>
        <taxon>Pseudomonadati</taxon>
        <taxon>Myxococcota</taxon>
        <taxon>Myxococcia</taxon>
        <taxon>Myxococcales</taxon>
        <taxon>Cystobacterineae</taxon>
        <taxon>Anaeromyxobacteraceae</taxon>
        <taxon>Anaeromyxobacter</taxon>
    </lineage>
</organism>
<dbReference type="PANTHER" id="PTHR22604:SF105">
    <property type="entry name" value="TRANS-1,2-DIHYDROBENZENE-1,2-DIOL DEHYDROGENASE"/>
    <property type="match status" value="1"/>
</dbReference>
<dbReference type="PRINTS" id="PR01775">
    <property type="entry name" value="GLFROXRDTASE"/>
</dbReference>
<dbReference type="EMBL" id="CP001359">
    <property type="protein sequence ID" value="ACL67271.1"/>
    <property type="molecule type" value="Genomic_DNA"/>
</dbReference>
<dbReference type="RefSeq" id="WP_015934999.1">
    <property type="nucleotide sequence ID" value="NC_011891.1"/>
</dbReference>
<dbReference type="InterPro" id="IPR008354">
    <property type="entry name" value="Glc-Fru_OxRdtase_bac"/>
</dbReference>
<feature type="domain" description="GFO/IDH/MocA-like oxidoreductase" evidence="5">
    <location>
        <begin position="148"/>
        <end position="262"/>
    </location>
</feature>
<sequence>MARERRRERGRRTVGYAVVGLGHIAQAAVLPAFEHARGTSRLAALVSGDATKRKAIGKRHGVPTFGYEDLDDVFAREDVDAVYIALPNTEHAACAVRAARAGVHVLTEKPMATSEEDCRAMIAAAEEGGVKLMVAYRLHFDPATLETVELVRAGKLGEPRFFSSDFSYQVEPGNIRTDARLGGGAIWDLGPYCVNAARYLFGAEPIEVFAMEALARDRRFHGVPEAWSVTLRFPDERLATLTCSFGAAPVDTCRLVGTKGDVRLEPAFEYVGSLVRHLTIDERTRTKKYPPSDQFAPELVHFSRCVLEDREPEPDGWEGLADVRIIEAALRSARERQPVRLEPIERRRRPRAEQAMHRPPVAKAGVVHAQAPSQ</sequence>
<dbReference type="InterPro" id="IPR055170">
    <property type="entry name" value="GFO_IDH_MocA-like_dom"/>
</dbReference>
<evidence type="ECO:0000256" key="2">
    <source>
        <dbReference type="ARBA" id="ARBA00023002"/>
    </source>
</evidence>
<dbReference type="SUPFAM" id="SSF55347">
    <property type="entry name" value="Glyceraldehyde-3-phosphate dehydrogenase-like, C-terminal domain"/>
    <property type="match status" value="1"/>
</dbReference>
<feature type="region of interest" description="Disordered" evidence="3">
    <location>
        <begin position="341"/>
        <end position="374"/>
    </location>
</feature>
<evidence type="ECO:0000259" key="4">
    <source>
        <dbReference type="Pfam" id="PF01408"/>
    </source>
</evidence>
<dbReference type="SUPFAM" id="SSF51735">
    <property type="entry name" value="NAD(P)-binding Rossmann-fold domains"/>
    <property type="match status" value="1"/>
</dbReference>
<dbReference type="AlphaFoldDB" id="B8J8I5"/>
<keyword evidence="7" id="KW-1185">Reference proteome</keyword>
<dbReference type="Pfam" id="PF01408">
    <property type="entry name" value="GFO_IDH_MocA"/>
    <property type="match status" value="1"/>
</dbReference>
<comment type="similarity">
    <text evidence="1">Belongs to the Gfo/Idh/MocA family.</text>
</comment>
<keyword evidence="2" id="KW-0560">Oxidoreductase</keyword>
<dbReference type="PANTHER" id="PTHR22604">
    <property type="entry name" value="OXIDOREDUCTASES"/>
    <property type="match status" value="1"/>
</dbReference>
<dbReference type="KEGG" id="acp:A2cp1_3948"/>
<evidence type="ECO:0000259" key="5">
    <source>
        <dbReference type="Pfam" id="PF22725"/>
    </source>
</evidence>
<evidence type="ECO:0000256" key="3">
    <source>
        <dbReference type="SAM" id="MobiDB-lite"/>
    </source>
</evidence>
<name>B8J8I5_ANAD2</name>
<dbReference type="Pfam" id="PF22725">
    <property type="entry name" value="GFO_IDH_MocA_C3"/>
    <property type="match status" value="1"/>
</dbReference>
<dbReference type="GO" id="GO:0000166">
    <property type="term" value="F:nucleotide binding"/>
    <property type="evidence" value="ECO:0007669"/>
    <property type="project" value="InterPro"/>
</dbReference>
<dbReference type="InterPro" id="IPR000683">
    <property type="entry name" value="Gfo/Idh/MocA-like_OxRdtase_N"/>
</dbReference>
<evidence type="ECO:0000313" key="6">
    <source>
        <dbReference type="EMBL" id="ACL67271.1"/>
    </source>
</evidence>
<evidence type="ECO:0000256" key="1">
    <source>
        <dbReference type="ARBA" id="ARBA00010928"/>
    </source>
</evidence>
<dbReference type="Gene3D" id="3.30.360.10">
    <property type="entry name" value="Dihydrodipicolinate Reductase, domain 2"/>
    <property type="match status" value="1"/>
</dbReference>
<accession>B8J8I5</accession>
<gene>
    <name evidence="6" type="ordered locus">A2cp1_3948</name>
</gene>
<dbReference type="Proteomes" id="UP000007089">
    <property type="component" value="Chromosome"/>
</dbReference>
<dbReference type="InterPro" id="IPR050984">
    <property type="entry name" value="Gfo/Idh/MocA_domain"/>
</dbReference>